<evidence type="ECO:0000313" key="1">
    <source>
        <dbReference type="EMBL" id="JAH77564.1"/>
    </source>
</evidence>
<dbReference type="AlphaFoldDB" id="A0A0E9VHF6"/>
<reference evidence="1" key="2">
    <citation type="journal article" date="2015" name="Fish Shellfish Immunol.">
        <title>Early steps in the European eel (Anguilla anguilla)-Vibrio vulnificus interaction in the gills: Role of the RtxA13 toxin.</title>
        <authorList>
            <person name="Callol A."/>
            <person name="Pajuelo D."/>
            <person name="Ebbesson L."/>
            <person name="Teles M."/>
            <person name="MacKenzie S."/>
            <person name="Amaro C."/>
        </authorList>
    </citation>
    <scope>NUCLEOTIDE SEQUENCE</scope>
</reference>
<organism evidence="1">
    <name type="scientific">Anguilla anguilla</name>
    <name type="common">European freshwater eel</name>
    <name type="synonym">Muraena anguilla</name>
    <dbReference type="NCBI Taxonomy" id="7936"/>
    <lineage>
        <taxon>Eukaryota</taxon>
        <taxon>Metazoa</taxon>
        <taxon>Chordata</taxon>
        <taxon>Craniata</taxon>
        <taxon>Vertebrata</taxon>
        <taxon>Euteleostomi</taxon>
        <taxon>Actinopterygii</taxon>
        <taxon>Neopterygii</taxon>
        <taxon>Teleostei</taxon>
        <taxon>Anguilliformes</taxon>
        <taxon>Anguillidae</taxon>
        <taxon>Anguilla</taxon>
    </lineage>
</organism>
<accession>A0A0E9VHF6</accession>
<dbReference type="EMBL" id="GBXM01031013">
    <property type="protein sequence ID" value="JAH77564.1"/>
    <property type="molecule type" value="Transcribed_RNA"/>
</dbReference>
<protein>
    <submittedName>
        <fullName evidence="1">Uncharacterized protein</fullName>
    </submittedName>
</protein>
<sequence>MQLDVRYKSLVCVFPHAKKKRLFPSAHCNKGFFVH</sequence>
<name>A0A0E9VHF6_ANGAN</name>
<proteinExistence type="predicted"/>
<reference evidence="1" key="1">
    <citation type="submission" date="2014-11" db="EMBL/GenBank/DDBJ databases">
        <authorList>
            <person name="Amaro Gonzalez C."/>
        </authorList>
    </citation>
    <scope>NUCLEOTIDE SEQUENCE</scope>
</reference>